<dbReference type="Pfam" id="PF02806">
    <property type="entry name" value="Alpha-amylase_C"/>
    <property type="match status" value="1"/>
</dbReference>
<evidence type="ECO:0000313" key="3">
    <source>
        <dbReference type="Proteomes" id="UP001518140"/>
    </source>
</evidence>
<feature type="non-terminal residue" evidence="2">
    <location>
        <position position="1"/>
    </location>
</feature>
<dbReference type="Proteomes" id="UP001518140">
    <property type="component" value="Unassembled WGS sequence"/>
</dbReference>
<dbReference type="RefSeq" id="WP_206342634.1">
    <property type="nucleotide sequence ID" value="NZ_JAAKZX010000194.1"/>
</dbReference>
<keyword evidence="2" id="KW-0808">Transferase</keyword>
<dbReference type="SUPFAM" id="SSF51445">
    <property type="entry name" value="(Trans)glycosidases"/>
    <property type="match status" value="1"/>
</dbReference>
<comment type="caution">
    <text evidence="2">The sequence shown here is derived from an EMBL/GenBank/DDBJ whole genome shotgun (WGS) entry which is preliminary data.</text>
</comment>
<protein>
    <submittedName>
        <fullName evidence="2">1,4-alpha-glucan branching enzyme</fullName>
        <ecNumber evidence="2">2.4.1.18</ecNumber>
    </submittedName>
</protein>
<name>A0ABX0E314_9ACTN</name>
<proteinExistence type="predicted"/>
<gene>
    <name evidence="2" type="ORF">G6048_38005</name>
</gene>
<dbReference type="Gene3D" id="2.60.40.1180">
    <property type="entry name" value="Golgi alpha-mannosidase II"/>
    <property type="match status" value="1"/>
</dbReference>
<dbReference type="EC" id="2.4.1.18" evidence="2"/>
<evidence type="ECO:0000313" key="2">
    <source>
        <dbReference type="EMBL" id="NGO47639.1"/>
    </source>
</evidence>
<keyword evidence="2" id="KW-0328">Glycosyltransferase</keyword>
<dbReference type="InterPro" id="IPR013780">
    <property type="entry name" value="Glyco_hydro_b"/>
</dbReference>
<dbReference type="Gene3D" id="3.20.20.80">
    <property type="entry name" value="Glycosidases"/>
    <property type="match status" value="1"/>
</dbReference>
<keyword evidence="3" id="KW-1185">Reference proteome</keyword>
<dbReference type="PANTHER" id="PTHR43651:SF3">
    <property type="entry name" value="1,4-ALPHA-GLUCAN-BRANCHING ENZYME"/>
    <property type="match status" value="1"/>
</dbReference>
<dbReference type="InterPro" id="IPR006048">
    <property type="entry name" value="A-amylase/branching_C"/>
</dbReference>
<sequence length="222" mass="24627">TFSMVYAYSENYVLPISHDEVVHGKRSLVSKMPGDWWQQRANHRAYLGYMWAHPGKQLLFMGQEFAQGGEWSEGHGPDWWLLDPAYDAEPDHRGVRDLVGDLNRLYGATPALWERDTVPAGFSWVVGDAADDNVFAFLRFDAAGSPLLAVSNFSPVVRHEYRLFVPDDVPAWVEILNTDSARYGGSDVTNADPVKTESDGDGGAGAIHLTLPPLATVWLRPA</sequence>
<dbReference type="PANTHER" id="PTHR43651">
    <property type="entry name" value="1,4-ALPHA-GLUCAN-BRANCHING ENZYME"/>
    <property type="match status" value="1"/>
</dbReference>
<dbReference type="InterPro" id="IPR017853">
    <property type="entry name" value="GH"/>
</dbReference>
<organism evidence="2 3">
    <name type="scientific">Streptomyces ureilyticus</name>
    <dbReference type="NCBI Taxonomy" id="1775131"/>
    <lineage>
        <taxon>Bacteria</taxon>
        <taxon>Bacillati</taxon>
        <taxon>Actinomycetota</taxon>
        <taxon>Actinomycetes</taxon>
        <taxon>Kitasatosporales</taxon>
        <taxon>Streptomycetaceae</taxon>
        <taxon>Streptomyces</taxon>
    </lineage>
</organism>
<dbReference type="GO" id="GO:0003844">
    <property type="term" value="F:1,4-alpha-glucan branching enzyme activity"/>
    <property type="evidence" value="ECO:0007669"/>
    <property type="project" value="UniProtKB-EC"/>
</dbReference>
<feature type="domain" description="Alpha-amylase/branching enzyme C-terminal all beta" evidence="1">
    <location>
        <begin position="124"/>
        <end position="221"/>
    </location>
</feature>
<evidence type="ECO:0000259" key="1">
    <source>
        <dbReference type="Pfam" id="PF02806"/>
    </source>
</evidence>
<accession>A0ABX0E314</accession>
<dbReference type="SUPFAM" id="SSF51011">
    <property type="entry name" value="Glycosyl hydrolase domain"/>
    <property type="match status" value="1"/>
</dbReference>
<dbReference type="EMBL" id="JAAKZX010000194">
    <property type="protein sequence ID" value="NGO47639.1"/>
    <property type="molecule type" value="Genomic_DNA"/>
</dbReference>
<reference evidence="2 3" key="1">
    <citation type="submission" date="2020-02" db="EMBL/GenBank/DDBJ databases">
        <title>Whole-genome analyses of novel actinobacteria.</title>
        <authorList>
            <person name="Sahin N."/>
            <person name="Tokatli A."/>
        </authorList>
    </citation>
    <scope>NUCLEOTIDE SEQUENCE [LARGE SCALE GENOMIC DNA]</scope>
    <source>
        <strain evidence="2 3">YC419</strain>
    </source>
</reference>